<dbReference type="PANTHER" id="PTHR23051:SF0">
    <property type="entry name" value="SOLUTE CARRIER FAMILY 35 MEMBER F5"/>
    <property type="match status" value="1"/>
</dbReference>
<proteinExistence type="predicted"/>
<sequence>MLCIAVFLLLPTLVICSSEGNIHILEEEISEAIKACINNEKEQSYDKRYTRSNRNTSNYYQYNRIENNMNSNPYHHERRNTSDMMTPNNVSTITDNDLMAYDDKYENENFNNTGRDNFRNFYGNVNNTFKRRNKRNEHYLNKNEDQYLYIEKKLERPFLVTYVRSSLLFIYLIVLCFSPPTRDPCRPADYTQLLEPTAETDDENYYHEATSSLGDSTFVPVRAGETTDSDDAAPRAVRFNKVAEVRVMSAAMAGEALLARLSWSASLRASEHAQRRAAAAATKRHLRLALIFSVPWFISNYLYRVSLLHTSTSSAITYTSTASAIALSLGAMFSQVPTDRFNVSKSIAVLCTAAGLVVLGLSESRTGNWTGVLAALGASLCYAVHLLLFRHELRKGDGINSVLLIGVVGSACGCLAWAMGGVLVATGLETADLPPPNLWTWLLLDAVLGPLLLDSLWIWGRSLTSNKTASGMLALSLPLGACVEAWRGAGAGAGAGAGGAVCRLAAALLAAAGWAALDLPRLPHFHCLTTRLRPTDGFSSIRNLAELDEQSEALMSSEEPT</sequence>
<keyword evidence="3 5" id="KW-1133">Transmembrane helix</keyword>
<dbReference type="AlphaFoldDB" id="A0A194R1C4"/>
<feature type="transmembrane region" description="Helical" evidence="5">
    <location>
        <begin position="315"/>
        <end position="334"/>
    </location>
</feature>
<feature type="transmembrane region" description="Helical" evidence="5">
    <location>
        <begin position="346"/>
        <end position="362"/>
    </location>
</feature>
<evidence type="ECO:0000256" key="3">
    <source>
        <dbReference type="ARBA" id="ARBA00022989"/>
    </source>
</evidence>
<keyword evidence="6" id="KW-0732">Signal</keyword>
<gene>
    <name evidence="7" type="ORF">RR48_13280</name>
</gene>
<evidence type="ECO:0000313" key="7">
    <source>
        <dbReference type="EMBL" id="KPJ09646.1"/>
    </source>
</evidence>
<dbReference type="FunCoup" id="A0A194R1C4">
    <property type="interactions" value="1323"/>
</dbReference>
<feature type="transmembrane region" description="Helical" evidence="5">
    <location>
        <begin position="438"/>
        <end position="459"/>
    </location>
</feature>
<keyword evidence="2 5" id="KW-0812">Transmembrane</keyword>
<dbReference type="Proteomes" id="UP000053240">
    <property type="component" value="Unassembled WGS sequence"/>
</dbReference>
<keyword evidence="4 5" id="KW-0472">Membrane</keyword>
<dbReference type="GO" id="GO:0016020">
    <property type="term" value="C:membrane"/>
    <property type="evidence" value="ECO:0007669"/>
    <property type="project" value="UniProtKB-SubCell"/>
</dbReference>
<evidence type="ECO:0000313" key="8">
    <source>
        <dbReference type="Proteomes" id="UP000053240"/>
    </source>
</evidence>
<dbReference type="InParanoid" id="A0A194R1C4"/>
<evidence type="ECO:0000256" key="5">
    <source>
        <dbReference type="SAM" id="Phobius"/>
    </source>
</evidence>
<feature type="transmembrane region" description="Helical" evidence="5">
    <location>
        <begin position="285"/>
        <end position="303"/>
    </location>
</feature>
<comment type="subcellular location">
    <subcellularLocation>
        <location evidence="1">Membrane</location>
        <topology evidence="1">Multi-pass membrane protein</topology>
    </subcellularLocation>
</comment>
<evidence type="ECO:0000256" key="1">
    <source>
        <dbReference type="ARBA" id="ARBA00004141"/>
    </source>
</evidence>
<evidence type="ECO:0000256" key="4">
    <source>
        <dbReference type="ARBA" id="ARBA00023136"/>
    </source>
</evidence>
<feature type="signal peptide" evidence="6">
    <location>
        <begin position="1"/>
        <end position="16"/>
    </location>
</feature>
<reference evidence="7 8" key="1">
    <citation type="journal article" date="2015" name="Nat. Commun.">
        <title>Outbred genome sequencing and CRISPR/Cas9 gene editing in butterflies.</title>
        <authorList>
            <person name="Li X."/>
            <person name="Fan D."/>
            <person name="Zhang W."/>
            <person name="Liu G."/>
            <person name="Zhang L."/>
            <person name="Zhao L."/>
            <person name="Fang X."/>
            <person name="Chen L."/>
            <person name="Dong Y."/>
            <person name="Chen Y."/>
            <person name="Ding Y."/>
            <person name="Zhao R."/>
            <person name="Feng M."/>
            <person name="Zhu Y."/>
            <person name="Feng Y."/>
            <person name="Jiang X."/>
            <person name="Zhu D."/>
            <person name="Xiang H."/>
            <person name="Feng X."/>
            <person name="Li S."/>
            <person name="Wang J."/>
            <person name="Zhang G."/>
            <person name="Kronforst M.R."/>
            <person name="Wang W."/>
        </authorList>
    </citation>
    <scope>NUCLEOTIDE SEQUENCE [LARGE SCALE GENOMIC DNA]</scope>
    <source>
        <strain evidence="7">Ya'a_city_454_Pm</strain>
        <tissue evidence="7">Whole body</tissue>
    </source>
</reference>
<feature type="chain" id="PRO_5008264839" evidence="6">
    <location>
        <begin position="17"/>
        <end position="561"/>
    </location>
</feature>
<keyword evidence="8" id="KW-1185">Reference proteome</keyword>
<dbReference type="STRING" id="76193.A0A194R1C4"/>
<evidence type="ECO:0000256" key="2">
    <source>
        <dbReference type="ARBA" id="ARBA00022692"/>
    </source>
</evidence>
<protein>
    <submittedName>
        <fullName evidence="7">Solute carrier family 35 member F5</fullName>
    </submittedName>
</protein>
<organism evidence="7 8">
    <name type="scientific">Papilio machaon</name>
    <name type="common">Old World swallowtail butterfly</name>
    <dbReference type="NCBI Taxonomy" id="76193"/>
    <lineage>
        <taxon>Eukaryota</taxon>
        <taxon>Metazoa</taxon>
        <taxon>Ecdysozoa</taxon>
        <taxon>Arthropoda</taxon>
        <taxon>Hexapoda</taxon>
        <taxon>Insecta</taxon>
        <taxon>Pterygota</taxon>
        <taxon>Neoptera</taxon>
        <taxon>Endopterygota</taxon>
        <taxon>Lepidoptera</taxon>
        <taxon>Glossata</taxon>
        <taxon>Ditrysia</taxon>
        <taxon>Papilionoidea</taxon>
        <taxon>Papilionidae</taxon>
        <taxon>Papilioninae</taxon>
        <taxon>Papilio</taxon>
    </lineage>
</organism>
<name>A0A194R1C4_PAPMA</name>
<evidence type="ECO:0000256" key="6">
    <source>
        <dbReference type="SAM" id="SignalP"/>
    </source>
</evidence>
<feature type="transmembrane region" description="Helical" evidence="5">
    <location>
        <begin position="401"/>
        <end position="426"/>
    </location>
</feature>
<feature type="transmembrane region" description="Helical" evidence="5">
    <location>
        <begin position="158"/>
        <end position="177"/>
    </location>
</feature>
<dbReference type="EMBL" id="KQ461073">
    <property type="protein sequence ID" value="KPJ09646.1"/>
    <property type="molecule type" value="Genomic_DNA"/>
</dbReference>
<dbReference type="PANTHER" id="PTHR23051">
    <property type="entry name" value="SOLUTE CARRIER FAMILY 35, MEMBER F5"/>
    <property type="match status" value="1"/>
</dbReference>
<accession>A0A194R1C4</accession>
<feature type="transmembrane region" description="Helical" evidence="5">
    <location>
        <begin position="368"/>
        <end position="389"/>
    </location>
</feature>